<name>A0AAN7BQP6_9PEZI</name>
<organism evidence="3 4">
    <name type="scientific">Podospora fimiseda</name>
    <dbReference type="NCBI Taxonomy" id="252190"/>
    <lineage>
        <taxon>Eukaryota</taxon>
        <taxon>Fungi</taxon>
        <taxon>Dikarya</taxon>
        <taxon>Ascomycota</taxon>
        <taxon>Pezizomycotina</taxon>
        <taxon>Sordariomycetes</taxon>
        <taxon>Sordariomycetidae</taxon>
        <taxon>Sordariales</taxon>
        <taxon>Podosporaceae</taxon>
        <taxon>Podospora</taxon>
    </lineage>
</organism>
<evidence type="ECO:0000256" key="1">
    <source>
        <dbReference type="SAM" id="Phobius"/>
    </source>
</evidence>
<feature type="signal peptide" evidence="2">
    <location>
        <begin position="1"/>
        <end position="23"/>
    </location>
</feature>
<keyword evidence="1" id="KW-0812">Transmembrane</keyword>
<feature type="chain" id="PRO_5042970686" evidence="2">
    <location>
        <begin position="24"/>
        <end position="114"/>
    </location>
</feature>
<gene>
    <name evidence="3" type="ORF">QBC38DRAFT_185102</name>
</gene>
<comment type="caution">
    <text evidence="3">The sequence shown here is derived from an EMBL/GenBank/DDBJ whole genome shotgun (WGS) entry which is preliminary data.</text>
</comment>
<accession>A0AAN7BQP6</accession>
<reference evidence="3" key="2">
    <citation type="submission" date="2023-05" db="EMBL/GenBank/DDBJ databases">
        <authorList>
            <consortium name="Lawrence Berkeley National Laboratory"/>
            <person name="Steindorff A."/>
            <person name="Hensen N."/>
            <person name="Bonometti L."/>
            <person name="Westerberg I."/>
            <person name="Brannstrom I.O."/>
            <person name="Guillou S."/>
            <person name="Cros-Aarteil S."/>
            <person name="Calhoun S."/>
            <person name="Haridas S."/>
            <person name="Kuo A."/>
            <person name="Mondo S."/>
            <person name="Pangilinan J."/>
            <person name="Riley R."/>
            <person name="Labutti K."/>
            <person name="Andreopoulos B."/>
            <person name="Lipzen A."/>
            <person name="Chen C."/>
            <person name="Yanf M."/>
            <person name="Daum C."/>
            <person name="Ng V."/>
            <person name="Clum A."/>
            <person name="Ohm R."/>
            <person name="Martin F."/>
            <person name="Silar P."/>
            <person name="Natvig D."/>
            <person name="Lalanne C."/>
            <person name="Gautier V."/>
            <person name="Ament-Velasquez S.L."/>
            <person name="Kruys A."/>
            <person name="Hutchinson M.I."/>
            <person name="Powell A.J."/>
            <person name="Barry K."/>
            <person name="Miller A.N."/>
            <person name="Grigoriev I.V."/>
            <person name="Debuchy R."/>
            <person name="Gladieux P."/>
            <person name="Thoren M.H."/>
            <person name="Johannesson H."/>
        </authorList>
    </citation>
    <scope>NUCLEOTIDE SEQUENCE</scope>
    <source>
        <strain evidence="3">CBS 990.96</strain>
    </source>
</reference>
<evidence type="ECO:0000313" key="4">
    <source>
        <dbReference type="Proteomes" id="UP001301958"/>
    </source>
</evidence>
<protein>
    <submittedName>
        <fullName evidence="3">Uncharacterized protein</fullName>
    </submittedName>
</protein>
<proteinExistence type="predicted"/>
<keyword evidence="2" id="KW-0732">Signal</keyword>
<evidence type="ECO:0000256" key="2">
    <source>
        <dbReference type="SAM" id="SignalP"/>
    </source>
</evidence>
<feature type="transmembrane region" description="Helical" evidence="1">
    <location>
        <begin position="16"/>
        <end position="38"/>
    </location>
</feature>
<keyword evidence="1" id="KW-1133">Transmembrane helix</keyword>
<dbReference type="EMBL" id="MU865328">
    <property type="protein sequence ID" value="KAK4227696.1"/>
    <property type="molecule type" value="Genomic_DNA"/>
</dbReference>
<keyword evidence="4" id="KW-1185">Reference proteome</keyword>
<reference evidence="3" key="1">
    <citation type="journal article" date="2023" name="Mol. Phylogenet. Evol.">
        <title>Genome-scale phylogeny and comparative genomics of the fungal order Sordariales.</title>
        <authorList>
            <person name="Hensen N."/>
            <person name="Bonometti L."/>
            <person name="Westerberg I."/>
            <person name="Brannstrom I.O."/>
            <person name="Guillou S."/>
            <person name="Cros-Aarteil S."/>
            <person name="Calhoun S."/>
            <person name="Haridas S."/>
            <person name="Kuo A."/>
            <person name="Mondo S."/>
            <person name="Pangilinan J."/>
            <person name="Riley R."/>
            <person name="LaButti K."/>
            <person name="Andreopoulos B."/>
            <person name="Lipzen A."/>
            <person name="Chen C."/>
            <person name="Yan M."/>
            <person name="Daum C."/>
            <person name="Ng V."/>
            <person name="Clum A."/>
            <person name="Steindorff A."/>
            <person name="Ohm R.A."/>
            <person name="Martin F."/>
            <person name="Silar P."/>
            <person name="Natvig D.O."/>
            <person name="Lalanne C."/>
            <person name="Gautier V."/>
            <person name="Ament-Velasquez S.L."/>
            <person name="Kruys A."/>
            <person name="Hutchinson M.I."/>
            <person name="Powell A.J."/>
            <person name="Barry K."/>
            <person name="Miller A.N."/>
            <person name="Grigoriev I.V."/>
            <person name="Debuchy R."/>
            <person name="Gladieux P."/>
            <person name="Hiltunen Thoren M."/>
            <person name="Johannesson H."/>
        </authorList>
    </citation>
    <scope>NUCLEOTIDE SEQUENCE</scope>
    <source>
        <strain evidence="3">CBS 990.96</strain>
    </source>
</reference>
<sequence>MEVSASSFLELCVSPLLITTATASIHPFITTQFAIVLITPPFHRRRTAGYGQSSHLKTNRTLKFEKGIIRPTGPQLWNRREQPSCLDTLTLSSRLSDAIQRPLRQIAQSFHQPP</sequence>
<keyword evidence="1" id="KW-0472">Membrane</keyword>
<evidence type="ECO:0000313" key="3">
    <source>
        <dbReference type="EMBL" id="KAK4227696.1"/>
    </source>
</evidence>
<dbReference type="AlphaFoldDB" id="A0AAN7BQP6"/>
<dbReference type="Proteomes" id="UP001301958">
    <property type="component" value="Unassembled WGS sequence"/>
</dbReference>